<dbReference type="Proteomes" id="UP000805193">
    <property type="component" value="Unassembled WGS sequence"/>
</dbReference>
<reference evidence="1 2" key="1">
    <citation type="journal article" date="2020" name="Cell">
        <title>Large-Scale Comparative Analyses of Tick Genomes Elucidate Their Genetic Diversity and Vector Capacities.</title>
        <authorList>
            <consortium name="Tick Genome and Microbiome Consortium (TIGMIC)"/>
            <person name="Jia N."/>
            <person name="Wang J."/>
            <person name="Shi W."/>
            <person name="Du L."/>
            <person name="Sun Y."/>
            <person name="Zhan W."/>
            <person name="Jiang J.F."/>
            <person name="Wang Q."/>
            <person name="Zhang B."/>
            <person name="Ji P."/>
            <person name="Bell-Sakyi L."/>
            <person name="Cui X.M."/>
            <person name="Yuan T.T."/>
            <person name="Jiang B.G."/>
            <person name="Yang W.F."/>
            <person name="Lam T.T."/>
            <person name="Chang Q.C."/>
            <person name="Ding S.J."/>
            <person name="Wang X.J."/>
            <person name="Zhu J.G."/>
            <person name="Ruan X.D."/>
            <person name="Zhao L."/>
            <person name="Wei J.T."/>
            <person name="Ye R.Z."/>
            <person name="Que T.C."/>
            <person name="Du C.H."/>
            <person name="Zhou Y.H."/>
            <person name="Cheng J.X."/>
            <person name="Dai P.F."/>
            <person name="Guo W.B."/>
            <person name="Han X.H."/>
            <person name="Huang E.J."/>
            <person name="Li L.F."/>
            <person name="Wei W."/>
            <person name="Gao Y.C."/>
            <person name="Liu J.Z."/>
            <person name="Shao H.Z."/>
            <person name="Wang X."/>
            <person name="Wang C.C."/>
            <person name="Yang T.C."/>
            <person name="Huo Q.B."/>
            <person name="Li W."/>
            <person name="Chen H.Y."/>
            <person name="Chen S.E."/>
            <person name="Zhou L.G."/>
            <person name="Ni X.B."/>
            <person name="Tian J.H."/>
            <person name="Sheng Y."/>
            <person name="Liu T."/>
            <person name="Pan Y.S."/>
            <person name="Xia L.Y."/>
            <person name="Li J."/>
            <person name="Zhao F."/>
            <person name="Cao W.C."/>
        </authorList>
    </citation>
    <scope>NUCLEOTIDE SEQUENCE [LARGE SCALE GENOMIC DNA]</scope>
    <source>
        <strain evidence="1">Iper-2018</strain>
    </source>
</reference>
<keyword evidence="2" id="KW-1185">Reference proteome</keyword>
<dbReference type="EMBL" id="JABSTQ010010164">
    <property type="protein sequence ID" value="KAG0422917.1"/>
    <property type="molecule type" value="Genomic_DNA"/>
</dbReference>
<evidence type="ECO:0000313" key="1">
    <source>
        <dbReference type="EMBL" id="KAG0422917.1"/>
    </source>
</evidence>
<proteinExistence type="predicted"/>
<name>A0AC60PQ55_IXOPE</name>
<organism evidence="1 2">
    <name type="scientific">Ixodes persulcatus</name>
    <name type="common">Taiga tick</name>
    <dbReference type="NCBI Taxonomy" id="34615"/>
    <lineage>
        <taxon>Eukaryota</taxon>
        <taxon>Metazoa</taxon>
        <taxon>Ecdysozoa</taxon>
        <taxon>Arthropoda</taxon>
        <taxon>Chelicerata</taxon>
        <taxon>Arachnida</taxon>
        <taxon>Acari</taxon>
        <taxon>Parasitiformes</taxon>
        <taxon>Ixodida</taxon>
        <taxon>Ixodoidea</taxon>
        <taxon>Ixodidae</taxon>
        <taxon>Ixodinae</taxon>
        <taxon>Ixodes</taxon>
    </lineage>
</organism>
<protein>
    <submittedName>
        <fullName evidence="1">Uncharacterized protein</fullName>
    </submittedName>
</protein>
<comment type="caution">
    <text evidence="1">The sequence shown here is derived from an EMBL/GenBank/DDBJ whole genome shotgun (WGS) entry which is preliminary data.</text>
</comment>
<evidence type="ECO:0000313" key="2">
    <source>
        <dbReference type="Proteomes" id="UP000805193"/>
    </source>
</evidence>
<accession>A0AC60PQ55</accession>
<sequence length="156" mass="17190">MGANMERVQLNLMGPRPLPDSEITAGGWRKNKDSLGLFKLKTTLAKNYFEVAKSPPALNECYFMSPPGEVPSEHKCQEVSKEYPAIFSKQVERLRKAGYSSALLADVANALVKKAKGFQTNKTSGEKTSLAQNVDPDQRISEADPYRQHMASASDP</sequence>
<gene>
    <name evidence="1" type="ORF">HPB47_001289</name>
</gene>